<keyword evidence="1" id="KW-1133">Transmembrane helix</keyword>
<reference evidence="2 3" key="1">
    <citation type="submission" date="2019-02" db="EMBL/GenBank/DDBJ databases">
        <title>Isolation and identification of novel species under the genus Muribaculum.</title>
        <authorList>
            <person name="Miyake S."/>
            <person name="Ding Y."/>
            <person name="Low A."/>
            <person name="Soh M."/>
            <person name="Seedorf H."/>
        </authorList>
    </citation>
    <scope>NUCLEOTIDE SEQUENCE [LARGE SCALE GENOMIC DNA]</scope>
    <source>
        <strain evidence="2 3">TLL-A3</strain>
    </source>
</reference>
<keyword evidence="1" id="KW-0472">Membrane</keyword>
<protein>
    <submittedName>
        <fullName evidence="2">Uncharacterized protein</fullName>
    </submittedName>
</protein>
<dbReference type="RefSeq" id="WP_135469829.1">
    <property type="nucleotide sequence ID" value="NZ_CASCNC010000011.1"/>
</dbReference>
<comment type="caution">
    <text evidence="2">The sequence shown here is derived from an EMBL/GenBank/DDBJ whole genome shotgun (WGS) entry which is preliminary data.</text>
</comment>
<keyword evidence="3" id="KW-1185">Reference proteome</keyword>
<proteinExistence type="predicted"/>
<dbReference type="EMBL" id="SJSA01000001">
    <property type="protein sequence ID" value="TGG39346.1"/>
    <property type="molecule type" value="Genomic_DNA"/>
</dbReference>
<evidence type="ECO:0000256" key="1">
    <source>
        <dbReference type="SAM" id="Phobius"/>
    </source>
</evidence>
<dbReference type="GeneID" id="82148336"/>
<keyword evidence="1" id="KW-0812">Transmembrane</keyword>
<dbReference type="AlphaFoldDB" id="A0A4Z0V2H4"/>
<dbReference type="Proteomes" id="UP000297635">
    <property type="component" value="Unassembled WGS sequence"/>
</dbReference>
<feature type="transmembrane region" description="Helical" evidence="1">
    <location>
        <begin position="79"/>
        <end position="97"/>
    </location>
</feature>
<organism evidence="2 3">
    <name type="scientific">Duncaniella freteri</name>
    <dbReference type="NCBI Taxonomy" id="2530391"/>
    <lineage>
        <taxon>Bacteria</taxon>
        <taxon>Pseudomonadati</taxon>
        <taxon>Bacteroidota</taxon>
        <taxon>Bacteroidia</taxon>
        <taxon>Bacteroidales</taxon>
        <taxon>Muribaculaceae</taxon>
        <taxon>Duncaniella</taxon>
    </lineage>
</organism>
<evidence type="ECO:0000313" key="3">
    <source>
        <dbReference type="Proteomes" id="UP000297635"/>
    </source>
</evidence>
<evidence type="ECO:0000313" key="2">
    <source>
        <dbReference type="EMBL" id="TGG39346.1"/>
    </source>
</evidence>
<accession>A0A4Z0V2H4</accession>
<name>A0A4Z0V2H4_9BACT</name>
<gene>
    <name evidence="2" type="ORF">EZ315_00940</name>
</gene>
<sequence length="182" mass="21474">MNNITDNNYNEWVDRFLNAETSMDEERALYAYFSQRHLPPEAEKYRRMFGWYDSIRQSDNKETNRKSYNPPIRVLPLKLWQWAGAAAVIAILITVGLSMRSHRYDDAYAYSGSYIIRDGEKITDLEIVLPEIELAERKIEMRLASFNNEFDSFDERFNTSMTSDLDMDNPNVRNIVETTLKY</sequence>